<dbReference type="EMBL" id="FMBI01000039">
    <property type="protein sequence ID" value="SCC59131.1"/>
    <property type="molecule type" value="Genomic_DNA"/>
</dbReference>
<dbReference type="InterPro" id="IPR053046">
    <property type="entry name" value="ABC-5_transporter"/>
</dbReference>
<gene>
    <name evidence="2" type="ORF">BTT61001_04731</name>
</gene>
<evidence type="ECO:0000256" key="1">
    <source>
        <dbReference type="SAM" id="Phobius"/>
    </source>
</evidence>
<name>A0A1C4FUD7_BACTU</name>
<feature type="transmembrane region" description="Helical" evidence="1">
    <location>
        <begin position="18"/>
        <end position="36"/>
    </location>
</feature>
<feature type="transmembrane region" description="Helical" evidence="1">
    <location>
        <begin position="179"/>
        <end position="199"/>
    </location>
</feature>
<accession>A0A1C4FUD7</accession>
<keyword evidence="1" id="KW-0472">Membrane</keyword>
<dbReference type="AlphaFoldDB" id="A0A1C4FUD7"/>
<keyword evidence="1" id="KW-1133">Transmembrane helix</keyword>
<proteinExistence type="predicted"/>
<dbReference type="PANTHER" id="PTHR39177:SF1">
    <property type="entry name" value="ABC TRANSPORTER PERMEASE YTRC-RELATED"/>
    <property type="match status" value="1"/>
</dbReference>
<feature type="transmembrane region" description="Helical" evidence="1">
    <location>
        <begin position="306"/>
        <end position="323"/>
    </location>
</feature>
<evidence type="ECO:0000313" key="2">
    <source>
        <dbReference type="EMBL" id="SCC59131.1"/>
    </source>
</evidence>
<dbReference type="GO" id="GO:0005886">
    <property type="term" value="C:plasma membrane"/>
    <property type="evidence" value="ECO:0007669"/>
    <property type="project" value="UniProtKB-SubCell"/>
</dbReference>
<feature type="transmembrane region" description="Helical" evidence="1">
    <location>
        <begin position="329"/>
        <end position="347"/>
    </location>
</feature>
<organism evidence="2 3">
    <name type="scientific">Bacillus thuringiensis</name>
    <dbReference type="NCBI Taxonomy" id="1428"/>
    <lineage>
        <taxon>Bacteria</taxon>
        <taxon>Bacillati</taxon>
        <taxon>Bacillota</taxon>
        <taxon>Bacilli</taxon>
        <taxon>Bacillales</taxon>
        <taxon>Bacillaceae</taxon>
        <taxon>Bacillus</taxon>
        <taxon>Bacillus cereus group</taxon>
    </lineage>
</organism>
<evidence type="ECO:0000313" key="3">
    <source>
        <dbReference type="Proteomes" id="UP000195991"/>
    </source>
</evidence>
<keyword evidence="1" id="KW-0812">Transmembrane</keyword>
<sequence>MVMFHKALWTWNWKRGKYAVLLFFFSSLYLLSLGYYRSAQMELDKYYELQEKGKQYYYFYTFSSGEGNSFWLTLLIIALACLLIGWERSNQSNTLLMTMPFKRKDVFLSKWAFGSFCIVSSLLVNWILMYVIYRTTIHFDYQSFSPFHRYFLYAIVSYVAVYTAALCIGTFTGSIVSQVVFCIPWLLMGLTFIPLVYTFTINHLEATDPKNYKLYEQLYEINQKTNIVAPIYRFSIDYNYDPEYRKQDNDPTTLRNPVSHKYYSAKSMLVPIFYTIFYLLLGTYLYMRSPNENSQKIFIFQKHLKIWIWGTTIYFALLGGYKINQFYFLPNYYISLFLAGIITYVVLSRLTNYKVF</sequence>
<dbReference type="GO" id="GO:0140359">
    <property type="term" value="F:ABC-type transporter activity"/>
    <property type="evidence" value="ECO:0007669"/>
    <property type="project" value="InterPro"/>
</dbReference>
<feature type="transmembrane region" description="Helical" evidence="1">
    <location>
        <begin position="150"/>
        <end position="172"/>
    </location>
</feature>
<feature type="transmembrane region" description="Helical" evidence="1">
    <location>
        <begin position="268"/>
        <end position="286"/>
    </location>
</feature>
<dbReference type="Pfam" id="PF12679">
    <property type="entry name" value="ABC2_membrane_2"/>
    <property type="match status" value="1"/>
</dbReference>
<protein>
    <submittedName>
        <fullName evidence="2">Acetoin transport permease protein</fullName>
    </submittedName>
</protein>
<feature type="transmembrane region" description="Helical" evidence="1">
    <location>
        <begin position="107"/>
        <end position="130"/>
    </location>
</feature>
<reference evidence="2 3" key="1">
    <citation type="submission" date="2016-08" db="EMBL/GenBank/DDBJ databases">
        <authorList>
            <person name="Seilhamer J.J."/>
        </authorList>
    </citation>
    <scope>NUCLEOTIDE SEQUENCE [LARGE SCALE GENOMIC DNA]</scope>
    <source>
        <strain evidence="2 3">IEBC_T61001</strain>
    </source>
</reference>
<dbReference type="Proteomes" id="UP000195991">
    <property type="component" value="Unassembled WGS sequence"/>
</dbReference>
<feature type="transmembrane region" description="Helical" evidence="1">
    <location>
        <begin position="69"/>
        <end position="86"/>
    </location>
</feature>
<dbReference type="PANTHER" id="PTHR39177">
    <property type="entry name" value="ABC TRANSPORTER PERMEASE YTRC-RELATED"/>
    <property type="match status" value="1"/>
</dbReference>